<dbReference type="SUPFAM" id="SSF50630">
    <property type="entry name" value="Acid proteases"/>
    <property type="match status" value="1"/>
</dbReference>
<keyword evidence="4 9" id="KW-0645">Protease</keyword>
<evidence type="ECO:0000259" key="11">
    <source>
        <dbReference type="PROSITE" id="PS51767"/>
    </source>
</evidence>
<dbReference type="AlphaFoldDB" id="A0AAD2EDM3"/>
<keyword evidence="6 9" id="KW-0378">Hydrolase</keyword>
<dbReference type="InterPro" id="IPR034161">
    <property type="entry name" value="Pepsin-like_plant"/>
</dbReference>
<dbReference type="InterPro" id="IPR021109">
    <property type="entry name" value="Peptidase_aspartic_dom_sf"/>
</dbReference>
<evidence type="ECO:0000256" key="4">
    <source>
        <dbReference type="ARBA" id="ARBA00022670"/>
    </source>
</evidence>
<evidence type="ECO:0000256" key="8">
    <source>
        <dbReference type="PIRSR" id="PIRSR601461-1"/>
    </source>
</evidence>
<evidence type="ECO:0000256" key="1">
    <source>
        <dbReference type="ARBA" id="ARBA00004613"/>
    </source>
</evidence>
<dbReference type="InterPro" id="IPR033121">
    <property type="entry name" value="PEPTIDASE_A1"/>
</dbReference>
<evidence type="ECO:0000256" key="2">
    <source>
        <dbReference type="ARBA" id="ARBA00007447"/>
    </source>
</evidence>
<feature type="domain" description="Peptidase A1" evidence="11">
    <location>
        <begin position="89"/>
        <end position="422"/>
    </location>
</feature>
<feature type="active site" evidence="8">
    <location>
        <position position="309"/>
    </location>
</feature>
<organism evidence="12 13">
    <name type="scientific">Fraxinus pennsylvanica</name>
    <dbReference type="NCBI Taxonomy" id="56036"/>
    <lineage>
        <taxon>Eukaryota</taxon>
        <taxon>Viridiplantae</taxon>
        <taxon>Streptophyta</taxon>
        <taxon>Embryophyta</taxon>
        <taxon>Tracheophyta</taxon>
        <taxon>Spermatophyta</taxon>
        <taxon>Magnoliopsida</taxon>
        <taxon>eudicotyledons</taxon>
        <taxon>Gunneridae</taxon>
        <taxon>Pentapetalae</taxon>
        <taxon>asterids</taxon>
        <taxon>lamiids</taxon>
        <taxon>Lamiales</taxon>
        <taxon>Oleaceae</taxon>
        <taxon>Oleeae</taxon>
        <taxon>Fraxinus</taxon>
    </lineage>
</organism>
<dbReference type="PANTHER" id="PTHR47967">
    <property type="entry name" value="OS07G0603500 PROTEIN-RELATED"/>
    <property type="match status" value="1"/>
</dbReference>
<dbReference type="PANTHER" id="PTHR47967:SF128">
    <property type="entry name" value="ASPARTIC PROTEINASE CDR1-LIKE"/>
    <property type="match status" value="1"/>
</dbReference>
<feature type="signal peptide" evidence="10">
    <location>
        <begin position="1"/>
        <end position="23"/>
    </location>
</feature>
<evidence type="ECO:0000256" key="3">
    <source>
        <dbReference type="ARBA" id="ARBA00022525"/>
    </source>
</evidence>
<dbReference type="InterPro" id="IPR051708">
    <property type="entry name" value="Plant_Aspart_Prot_A1"/>
</dbReference>
<dbReference type="PROSITE" id="PS51767">
    <property type="entry name" value="PEPTIDASE_A1"/>
    <property type="match status" value="1"/>
</dbReference>
<dbReference type="CDD" id="cd05476">
    <property type="entry name" value="pepsin_A_like_plant"/>
    <property type="match status" value="1"/>
</dbReference>
<comment type="similarity">
    <text evidence="2 9">Belongs to the peptidase A1 family.</text>
</comment>
<evidence type="ECO:0000256" key="10">
    <source>
        <dbReference type="SAM" id="SignalP"/>
    </source>
</evidence>
<evidence type="ECO:0000256" key="7">
    <source>
        <dbReference type="ARBA" id="ARBA00023180"/>
    </source>
</evidence>
<dbReference type="GO" id="GO:0006508">
    <property type="term" value="P:proteolysis"/>
    <property type="evidence" value="ECO:0007669"/>
    <property type="project" value="UniProtKB-KW"/>
</dbReference>
<dbReference type="InterPro" id="IPR032799">
    <property type="entry name" value="TAXi_C"/>
</dbReference>
<keyword evidence="7" id="KW-0325">Glycoprotein</keyword>
<dbReference type="InterPro" id="IPR032861">
    <property type="entry name" value="TAXi_N"/>
</dbReference>
<evidence type="ECO:0000256" key="6">
    <source>
        <dbReference type="ARBA" id="ARBA00022801"/>
    </source>
</evidence>
<evidence type="ECO:0000256" key="5">
    <source>
        <dbReference type="ARBA" id="ARBA00022750"/>
    </source>
</evidence>
<comment type="subcellular location">
    <subcellularLocation>
        <location evidence="1">Secreted</location>
    </subcellularLocation>
</comment>
<dbReference type="FunFam" id="2.40.70.10:FF:000050">
    <property type="entry name" value="Aspartic proteinase CDR1"/>
    <property type="match status" value="1"/>
</dbReference>
<protein>
    <recommendedName>
        <fullName evidence="11">Peptidase A1 domain-containing protein</fullName>
    </recommendedName>
</protein>
<sequence length="430" mass="47912">MAFHSYFFFTLLISCNVISLIDASNNGITVDLIHRDSPLSPFYNPNITRFERLRNMFHRSIARKASLNPTSISTTDSFQAPLEPRGGEYLMRISIGTPPVEILAIADTGSDLLWTKCLPCKNCKQNAPLFDPRKSSSYRHLSCRPNKLRYGPEIDTSCENNNLRYSVTYRDHTYSKGYLSEETISLQSNSGKSVPFKVAFGCGTDNHEISEDGIIGLGGGDLSLVNQSYKSTDGKFSYCLTQIDEPYSPSKISFGRKALVLGPNVVSTPLIKTSDDTFYYLNLEGVTVGTNRLNYGNTCVHDQGNIIIDSGTTLTYFPVQFYQELESALVEVIKGKRVMDPLGLCELCYRTKREDFVAPKIVVHFTDADLELSSTSTFLDGENGTLCLTMVPSNDSTYIFGNLNQINQLVGYDLVNNKVSFKPTDCSKFH</sequence>
<dbReference type="Pfam" id="PF14543">
    <property type="entry name" value="TAXi_N"/>
    <property type="match status" value="1"/>
</dbReference>
<dbReference type="EMBL" id="OU503056">
    <property type="protein sequence ID" value="CAI9785428.1"/>
    <property type="molecule type" value="Genomic_DNA"/>
</dbReference>
<evidence type="ECO:0000256" key="9">
    <source>
        <dbReference type="RuleBase" id="RU000454"/>
    </source>
</evidence>
<accession>A0AAD2EDM3</accession>
<feature type="active site" evidence="8">
    <location>
        <position position="107"/>
    </location>
</feature>
<proteinExistence type="inferred from homology"/>
<gene>
    <name evidence="12" type="ORF">FPE_LOCUS32858</name>
</gene>
<keyword evidence="13" id="KW-1185">Reference proteome</keyword>
<dbReference type="PRINTS" id="PR00792">
    <property type="entry name" value="PEPSIN"/>
</dbReference>
<dbReference type="Pfam" id="PF14541">
    <property type="entry name" value="TAXi_C"/>
    <property type="match status" value="1"/>
</dbReference>
<dbReference type="GO" id="GO:0005576">
    <property type="term" value="C:extracellular region"/>
    <property type="evidence" value="ECO:0007669"/>
    <property type="project" value="UniProtKB-SubCell"/>
</dbReference>
<keyword evidence="5 9" id="KW-0064">Aspartyl protease</keyword>
<dbReference type="PROSITE" id="PS00141">
    <property type="entry name" value="ASP_PROTEASE"/>
    <property type="match status" value="1"/>
</dbReference>
<keyword evidence="3" id="KW-0964">Secreted</keyword>
<dbReference type="Gene3D" id="2.40.70.10">
    <property type="entry name" value="Acid Proteases"/>
    <property type="match status" value="2"/>
</dbReference>
<dbReference type="GO" id="GO:0004190">
    <property type="term" value="F:aspartic-type endopeptidase activity"/>
    <property type="evidence" value="ECO:0007669"/>
    <property type="project" value="UniProtKB-KW"/>
</dbReference>
<feature type="chain" id="PRO_5042108788" description="Peptidase A1 domain-containing protein" evidence="10">
    <location>
        <begin position="24"/>
        <end position="430"/>
    </location>
</feature>
<dbReference type="InterPro" id="IPR001969">
    <property type="entry name" value="Aspartic_peptidase_AS"/>
</dbReference>
<name>A0AAD2EDM3_9LAMI</name>
<evidence type="ECO:0000313" key="12">
    <source>
        <dbReference type="EMBL" id="CAI9785428.1"/>
    </source>
</evidence>
<dbReference type="InterPro" id="IPR001461">
    <property type="entry name" value="Aspartic_peptidase_A1"/>
</dbReference>
<keyword evidence="10" id="KW-0732">Signal</keyword>
<reference evidence="12" key="1">
    <citation type="submission" date="2023-05" db="EMBL/GenBank/DDBJ databases">
        <authorList>
            <person name="Huff M."/>
        </authorList>
    </citation>
    <scope>NUCLEOTIDE SEQUENCE</scope>
</reference>
<evidence type="ECO:0000313" key="13">
    <source>
        <dbReference type="Proteomes" id="UP000834106"/>
    </source>
</evidence>
<dbReference type="Proteomes" id="UP000834106">
    <property type="component" value="Chromosome 21"/>
</dbReference>